<dbReference type="Pfam" id="PF13302">
    <property type="entry name" value="Acetyltransf_3"/>
    <property type="match status" value="1"/>
</dbReference>
<dbReference type="GO" id="GO:0008999">
    <property type="term" value="F:protein-N-terminal-alanine acetyltransferase activity"/>
    <property type="evidence" value="ECO:0007669"/>
    <property type="project" value="TreeGrafter"/>
</dbReference>
<dbReference type="RefSeq" id="WP_190835074.1">
    <property type="nucleotide sequence ID" value="NZ_CAWPPI010000086.1"/>
</dbReference>
<protein>
    <submittedName>
        <fullName evidence="5">GNAT family N-acetyltransferase</fullName>
    </submittedName>
</protein>
<proteinExistence type="inferred from homology"/>
<reference evidence="5" key="1">
    <citation type="submission" date="2020-09" db="EMBL/GenBank/DDBJ databases">
        <title>Iningainema tapete sp. nov. (Scytonemataceae, Cyanobacteria) from greenhouses in central Florida (USA) produces two types of nodularin with biosynthetic potential for microcystin-LR and anabaenopeptins.</title>
        <authorList>
            <person name="Berthold D.E."/>
            <person name="Lefler F.W."/>
            <person name="Huang I.-S."/>
            <person name="Abdulla H."/>
            <person name="Zimba P.V."/>
            <person name="Laughinghouse H.D. IV."/>
        </authorList>
    </citation>
    <scope>NUCLEOTIDE SEQUENCE</scope>
    <source>
        <strain evidence="5">BLCCT55</strain>
    </source>
</reference>
<organism evidence="5 6">
    <name type="scientific">Iningainema tapete BLCC-T55</name>
    <dbReference type="NCBI Taxonomy" id="2748662"/>
    <lineage>
        <taxon>Bacteria</taxon>
        <taxon>Bacillati</taxon>
        <taxon>Cyanobacteriota</taxon>
        <taxon>Cyanophyceae</taxon>
        <taxon>Nostocales</taxon>
        <taxon>Scytonemataceae</taxon>
        <taxon>Iningainema tapete</taxon>
    </lineage>
</organism>
<keyword evidence="2" id="KW-0012">Acyltransferase</keyword>
<dbReference type="PANTHER" id="PTHR43792">
    <property type="entry name" value="GNAT FAMILY, PUTATIVE (AFU_ORTHOLOGUE AFUA_3G00765)-RELATED-RELATED"/>
    <property type="match status" value="1"/>
</dbReference>
<dbReference type="InterPro" id="IPR016181">
    <property type="entry name" value="Acyl_CoA_acyltransferase"/>
</dbReference>
<dbReference type="InterPro" id="IPR000182">
    <property type="entry name" value="GNAT_dom"/>
</dbReference>
<dbReference type="EMBL" id="JACXAE010000086">
    <property type="protein sequence ID" value="MBD2776019.1"/>
    <property type="molecule type" value="Genomic_DNA"/>
</dbReference>
<evidence type="ECO:0000256" key="3">
    <source>
        <dbReference type="ARBA" id="ARBA00038502"/>
    </source>
</evidence>
<keyword evidence="1" id="KW-0808">Transferase</keyword>
<evidence type="ECO:0000256" key="1">
    <source>
        <dbReference type="ARBA" id="ARBA00022679"/>
    </source>
</evidence>
<comment type="caution">
    <text evidence="5">The sequence shown here is derived from an EMBL/GenBank/DDBJ whole genome shotgun (WGS) entry which is preliminary data.</text>
</comment>
<evidence type="ECO:0000313" key="5">
    <source>
        <dbReference type="EMBL" id="MBD2776019.1"/>
    </source>
</evidence>
<gene>
    <name evidence="5" type="ORF">ICL16_29160</name>
</gene>
<dbReference type="GO" id="GO:0005737">
    <property type="term" value="C:cytoplasm"/>
    <property type="evidence" value="ECO:0007669"/>
    <property type="project" value="TreeGrafter"/>
</dbReference>
<name>A0A8J6XHJ7_9CYAN</name>
<accession>A0A8J6XHJ7</accession>
<dbReference type="Proteomes" id="UP000629098">
    <property type="component" value="Unassembled WGS sequence"/>
</dbReference>
<dbReference type="InterPro" id="IPR051531">
    <property type="entry name" value="N-acetyltransferase"/>
</dbReference>
<dbReference type="PANTHER" id="PTHR43792:SF8">
    <property type="entry name" value="[RIBOSOMAL PROTEIN US5]-ALANINE N-ACETYLTRANSFERASE"/>
    <property type="match status" value="1"/>
</dbReference>
<dbReference type="Gene3D" id="3.40.630.30">
    <property type="match status" value="1"/>
</dbReference>
<sequence length="187" mass="22048">MKCDLPLIESDRLFLRLATQEDIPLILKYYTENQTYLTPFYPLWAENFFTQEYWQNQVEIDLYEFTNDLSLKLFIFTKTNPSQIIGSINFRNFVRSAAQFCNLGYSLAEAEQGKGYMTEALTVAIKYVFDELNMHRIMANYMPHNQRSGNLLKRLGFVVEGYARDYLLINGTWQDHILSSKTNHHWS</sequence>
<evidence type="ECO:0000259" key="4">
    <source>
        <dbReference type="PROSITE" id="PS51186"/>
    </source>
</evidence>
<evidence type="ECO:0000313" key="6">
    <source>
        <dbReference type="Proteomes" id="UP000629098"/>
    </source>
</evidence>
<dbReference type="SUPFAM" id="SSF55729">
    <property type="entry name" value="Acyl-CoA N-acyltransferases (Nat)"/>
    <property type="match status" value="1"/>
</dbReference>
<feature type="domain" description="N-acetyltransferase" evidence="4">
    <location>
        <begin position="13"/>
        <end position="184"/>
    </location>
</feature>
<dbReference type="PROSITE" id="PS51186">
    <property type="entry name" value="GNAT"/>
    <property type="match status" value="1"/>
</dbReference>
<evidence type="ECO:0000256" key="2">
    <source>
        <dbReference type="ARBA" id="ARBA00023315"/>
    </source>
</evidence>
<comment type="similarity">
    <text evidence="3">Belongs to the acetyltransferase family. RimJ subfamily.</text>
</comment>
<keyword evidence="6" id="KW-1185">Reference proteome</keyword>
<dbReference type="AlphaFoldDB" id="A0A8J6XHJ7"/>